<accession>A0AAJ0G9W5</accession>
<sequence length="189" mass="21737">MTEVQETVVPVSLTLSTSAPICYGSGEPPFIVTTTNQCTTERSICALLYSFPHTCNGVEVRDPERNNRRIGPVSTCMEDDTPDPELDRQKLFQHETELVRLDPGQIHRTSYTFSIVAKVHGLRHSDIRVLKDGNSYQLTLREQRWWWMFEDQMPADCSDKEKREILSKQPVTKWKPECSSEFTYMMSSG</sequence>
<evidence type="ECO:0000313" key="2">
    <source>
        <dbReference type="Proteomes" id="UP001271007"/>
    </source>
</evidence>
<reference evidence="1" key="1">
    <citation type="submission" date="2023-04" db="EMBL/GenBank/DDBJ databases">
        <title>Black Yeasts Isolated from many extreme environments.</title>
        <authorList>
            <person name="Coleine C."/>
            <person name="Stajich J.E."/>
            <person name="Selbmann L."/>
        </authorList>
    </citation>
    <scope>NUCLEOTIDE SEQUENCE</scope>
    <source>
        <strain evidence="1">CCFEE 5312</strain>
    </source>
</reference>
<name>A0AAJ0G9W5_9PEZI</name>
<dbReference type="EMBL" id="JAWDJX010000010">
    <property type="protein sequence ID" value="KAK3054868.1"/>
    <property type="molecule type" value="Genomic_DNA"/>
</dbReference>
<keyword evidence="2" id="KW-1185">Reference proteome</keyword>
<dbReference type="Proteomes" id="UP001271007">
    <property type="component" value="Unassembled WGS sequence"/>
</dbReference>
<proteinExistence type="predicted"/>
<evidence type="ECO:0000313" key="1">
    <source>
        <dbReference type="EMBL" id="KAK3054868.1"/>
    </source>
</evidence>
<protein>
    <submittedName>
        <fullName evidence="1">Uncharacterized protein</fullName>
    </submittedName>
</protein>
<dbReference type="AlphaFoldDB" id="A0AAJ0G9W5"/>
<organism evidence="1 2">
    <name type="scientific">Extremus antarcticus</name>
    <dbReference type="NCBI Taxonomy" id="702011"/>
    <lineage>
        <taxon>Eukaryota</taxon>
        <taxon>Fungi</taxon>
        <taxon>Dikarya</taxon>
        <taxon>Ascomycota</taxon>
        <taxon>Pezizomycotina</taxon>
        <taxon>Dothideomycetes</taxon>
        <taxon>Dothideomycetidae</taxon>
        <taxon>Mycosphaerellales</taxon>
        <taxon>Extremaceae</taxon>
        <taxon>Extremus</taxon>
    </lineage>
</organism>
<gene>
    <name evidence="1" type="ORF">LTR09_004026</name>
</gene>
<comment type="caution">
    <text evidence="1">The sequence shown here is derived from an EMBL/GenBank/DDBJ whole genome shotgun (WGS) entry which is preliminary data.</text>
</comment>